<evidence type="ECO:0000256" key="6">
    <source>
        <dbReference type="ARBA" id="ARBA00022642"/>
    </source>
</evidence>
<organism evidence="16 17">
    <name type="scientific">Kangiella koreensis (strain DSM 16069 / JCM 12317 / KCTC 12182 / SW-125)</name>
    <dbReference type="NCBI Taxonomy" id="523791"/>
    <lineage>
        <taxon>Bacteria</taxon>
        <taxon>Pseudomonadati</taxon>
        <taxon>Pseudomonadota</taxon>
        <taxon>Gammaproteobacteria</taxon>
        <taxon>Kangiellales</taxon>
        <taxon>Kangiellaceae</taxon>
        <taxon>Kangiella</taxon>
    </lineage>
</organism>
<dbReference type="AlphaFoldDB" id="C7R9N1"/>
<comment type="similarity">
    <text evidence="3 12">Belongs to the NadC/ModD family.</text>
</comment>
<evidence type="ECO:0000256" key="9">
    <source>
        <dbReference type="ARBA" id="ARBA00033102"/>
    </source>
</evidence>
<accession>C7R9N1</accession>
<dbReference type="PANTHER" id="PTHR32179:SF3">
    <property type="entry name" value="NICOTINATE-NUCLEOTIDE PYROPHOSPHORYLASE [CARBOXYLATING]"/>
    <property type="match status" value="1"/>
</dbReference>
<dbReference type="InterPro" id="IPR027277">
    <property type="entry name" value="NadC/ModD"/>
</dbReference>
<evidence type="ECO:0000256" key="5">
    <source>
        <dbReference type="ARBA" id="ARBA00011944"/>
    </source>
</evidence>
<dbReference type="EMBL" id="CP001707">
    <property type="protein sequence ID" value="ACV26122.1"/>
    <property type="molecule type" value="Genomic_DNA"/>
</dbReference>
<dbReference type="InterPro" id="IPR013785">
    <property type="entry name" value="Aldolase_TIM"/>
</dbReference>
<dbReference type="OrthoDB" id="9782546at2"/>
<keyword evidence="8 12" id="KW-0808">Transferase</keyword>
<dbReference type="InterPro" id="IPR036068">
    <property type="entry name" value="Nicotinate_pribotase-like_C"/>
</dbReference>
<keyword evidence="7 12" id="KW-0328">Glycosyltransferase</keyword>
<proteinExistence type="inferred from homology"/>
<feature type="binding site" evidence="13">
    <location>
        <begin position="273"/>
        <end position="275"/>
    </location>
    <ligand>
        <name>substrate</name>
    </ligand>
</feature>
<dbReference type="GO" id="GO:0034213">
    <property type="term" value="P:quinolinate catabolic process"/>
    <property type="evidence" value="ECO:0007669"/>
    <property type="project" value="TreeGrafter"/>
</dbReference>
<evidence type="ECO:0000256" key="13">
    <source>
        <dbReference type="PIRSR" id="PIRSR006250-1"/>
    </source>
</evidence>
<protein>
    <recommendedName>
        <fullName evidence="11">Probable nicotinate-nucleotide pyrophosphorylase [carboxylating]</fullName>
        <ecNumber evidence="5">2.4.2.19</ecNumber>
    </recommendedName>
    <alternativeName>
        <fullName evidence="9">Quinolinate phosphoribosyltransferase [decarboxylating]</fullName>
    </alternativeName>
</protein>
<dbReference type="GO" id="GO:0009435">
    <property type="term" value="P:NAD+ biosynthetic process"/>
    <property type="evidence" value="ECO:0007669"/>
    <property type="project" value="UniProtKB-UniPathway"/>
</dbReference>
<dbReference type="eggNOG" id="COG0157">
    <property type="taxonomic scope" value="Bacteria"/>
</dbReference>
<dbReference type="KEGG" id="kko:Kkor_0702"/>
<dbReference type="PIRSF" id="PIRSF006250">
    <property type="entry name" value="NadC_ModD"/>
    <property type="match status" value="1"/>
</dbReference>
<keyword evidence="6" id="KW-0662">Pyridine nucleotide biosynthesis</keyword>
<dbReference type="InterPro" id="IPR004393">
    <property type="entry name" value="NadC"/>
</dbReference>
<feature type="domain" description="Quinolinate phosphoribosyl transferase N-terminal" evidence="15">
    <location>
        <begin position="35"/>
        <end position="119"/>
    </location>
</feature>
<feature type="binding site" evidence="13">
    <location>
        <position position="166"/>
    </location>
    <ligand>
        <name>substrate</name>
    </ligand>
</feature>
<dbReference type="Pfam" id="PF02749">
    <property type="entry name" value="QRPTase_N"/>
    <property type="match status" value="1"/>
</dbReference>
<dbReference type="SUPFAM" id="SSF54675">
    <property type="entry name" value="Nicotinate/Quinolinate PRTase N-terminal domain-like"/>
    <property type="match status" value="1"/>
</dbReference>
<sequence length="291" mass="32187">MIETPYQQQLETEIPHQVSLALQEDLGGSPNEGRDVTAELISEDKVATGKLLTREDAVICGIDWFNAVFHKLDPTIEIKWFYQDGDKVRAQDKLCELRGNARKILTGERTAMNFLQTLSGTATTTARYAAELKGTSCKLLDTRKTIPMLRLAQKYAVYCGGGRNHRIGLFDAFLIKENHIISAGSIEQAVKKARQLNRDIMVEVEVETFAQLDQALDAAADVIMLDNFSIDDMRTGVAINQVHSHTAKIEASGNVSIETLRDIADTGVDFISVGALTKHLQAVDLSLRLEL</sequence>
<dbReference type="Proteomes" id="UP000001231">
    <property type="component" value="Chromosome"/>
</dbReference>
<dbReference type="GO" id="GO:0004514">
    <property type="term" value="F:nicotinate-nucleotide diphosphorylase (carboxylating) activity"/>
    <property type="evidence" value="ECO:0007669"/>
    <property type="project" value="UniProtKB-EC"/>
</dbReference>
<dbReference type="FunCoup" id="C7R9N1">
    <property type="interactions" value="521"/>
</dbReference>
<evidence type="ECO:0000256" key="8">
    <source>
        <dbReference type="ARBA" id="ARBA00022679"/>
    </source>
</evidence>
<dbReference type="RefSeq" id="WP_012800636.1">
    <property type="nucleotide sequence ID" value="NC_013166.1"/>
</dbReference>
<comment type="catalytic activity">
    <reaction evidence="10">
        <text>nicotinate beta-D-ribonucleotide + CO2 + diphosphate = quinolinate + 5-phospho-alpha-D-ribose 1-diphosphate + 2 H(+)</text>
        <dbReference type="Rhea" id="RHEA:12733"/>
        <dbReference type="ChEBI" id="CHEBI:15378"/>
        <dbReference type="ChEBI" id="CHEBI:16526"/>
        <dbReference type="ChEBI" id="CHEBI:29959"/>
        <dbReference type="ChEBI" id="CHEBI:33019"/>
        <dbReference type="ChEBI" id="CHEBI:57502"/>
        <dbReference type="ChEBI" id="CHEBI:58017"/>
        <dbReference type="EC" id="2.4.2.19"/>
    </reaction>
</comment>
<evidence type="ECO:0000259" key="15">
    <source>
        <dbReference type="Pfam" id="PF02749"/>
    </source>
</evidence>
<evidence type="ECO:0000256" key="12">
    <source>
        <dbReference type="PIRNR" id="PIRNR006250"/>
    </source>
</evidence>
<dbReference type="FunFam" id="3.20.20.70:FF:000030">
    <property type="entry name" value="Nicotinate-nucleotide pyrophosphorylase, carboxylating"/>
    <property type="match status" value="1"/>
</dbReference>
<name>C7R9N1_KANKD</name>
<feature type="binding site" evidence="13">
    <location>
        <position position="205"/>
    </location>
    <ligand>
        <name>substrate</name>
    </ligand>
</feature>
<dbReference type="HOGENOM" id="CLU_039622_0_3_6"/>
<comment type="subunit">
    <text evidence="4">Hexamer formed by 3 homodimers.</text>
</comment>
<feature type="binding site" evidence="13">
    <location>
        <position position="176"/>
    </location>
    <ligand>
        <name>substrate</name>
    </ligand>
</feature>
<dbReference type="CDD" id="cd01572">
    <property type="entry name" value="QPRTase"/>
    <property type="match status" value="1"/>
</dbReference>
<reference evidence="16 17" key="1">
    <citation type="journal article" date="2009" name="Stand. Genomic Sci.">
        <title>Complete genome sequence of Kangiella koreensis type strain (SW-125).</title>
        <authorList>
            <person name="Han C."/>
            <person name="Sikorski J."/>
            <person name="Lapidus A."/>
            <person name="Nolan M."/>
            <person name="Glavina Del Rio T."/>
            <person name="Tice H."/>
            <person name="Cheng J.F."/>
            <person name="Lucas S."/>
            <person name="Chen F."/>
            <person name="Copeland A."/>
            <person name="Ivanova N."/>
            <person name="Mavromatis K."/>
            <person name="Ovchinnikova G."/>
            <person name="Pati A."/>
            <person name="Bruce D."/>
            <person name="Goodwin L."/>
            <person name="Pitluck S."/>
            <person name="Chen A."/>
            <person name="Palaniappan K."/>
            <person name="Land M."/>
            <person name="Hauser L."/>
            <person name="Chang Y.J."/>
            <person name="Jeffries C.D."/>
            <person name="Chain P."/>
            <person name="Saunders E."/>
            <person name="Brettin T."/>
            <person name="Goker M."/>
            <person name="Tindall B.J."/>
            <person name="Bristow J."/>
            <person name="Eisen J.A."/>
            <person name="Markowitz V."/>
            <person name="Hugenholtz P."/>
            <person name="Kyrpides N.C."/>
            <person name="Klenk H.P."/>
            <person name="Detter J.C."/>
        </authorList>
    </citation>
    <scope>NUCLEOTIDE SEQUENCE [LARGE SCALE GENOMIC DNA]</scope>
    <source>
        <strain evidence="17">DSM 16069 / KCTC 12182 / SW-125</strain>
    </source>
</reference>
<dbReference type="Gene3D" id="3.20.20.70">
    <property type="entry name" value="Aldolase class I"/>
    <property type="match status" value="1"/>
</dbReference>
<dbReference type="PANTHER" id="PTHR32179">
    <property type="entry name" value="NICOTINATE-NUCLEOTIDE PYROPHOSPHORYLASE [CARBOXYLATING]"/>
    <property type="match status" value="1"/>
</dbReference>
<dbReference type="UniPathway" id="UPA00253">
    <property type="reaction ID" value="UER00331"/>
</dbReference>
<dbReference type="GO" id="GO:0005737">
    <property type="term" value="C:cytoplasm"/>
    <property type="evidence" value="ECO:0007669"/>
    <property type="project" value="TreeGrafter"/>
</dbReference>
<feature type="binding site" evidence="13">
    <location>
        <position position="109"/>
    </location>
    <ligand>
        <name>substrate</name>
    </ligand>
</feature>
<gene>
    <name evidence="16" type="ordered locus">Kkor_0702</name>
</gene>
<evidence type="ECO:0000313" key="16">
    <source>
        <dbReference type="EMBL" id="ACV26122.1"/>
    </source>
</evidence>
<dbReference type="FunFam" id="3.90.1170.20:FF:000001">
    <property type="entry name" value="Nicotinate-nucleotide diphosphorylase (Carboxylating)"/>
    <property type="match status" value="1"/>
</dbReference>
<dbReference type="SUPFAM" id="SSF51690">
    <property type="entry name" value="Nicotinate/Quinolinate PRTase C-terminal domain-like"/>
    <property type="match status" value="1"/>
</dbReference>
<evidence type="ECO:0000313" key="17">
    <source>
        <dbReference type="Proteomes" id="UP000001231"/>
    </source>
</evidence>
<comment type="pathway">
    <text evidence="2">Cofactor biosynthesis; NAD(+) biosynthesis; nicotinate D-ribonucleotide from quinolinate: step 1/1.</text>
</comment>
<dbReference type="STRING" id="523791.Kkor_0702"/>
<dbReference type="Gene3D" id="3.90.1170.20">
    <property type="entry name" value="Quinolinate phosphoribosyl transferase, N-terminal domain"/>
    <property type="match status" value="1"/>
</dbReference>
<evidence type="ECO:0000259" key="14">
    <source>
        <dbReference type="Pfam" id="PF01729"/>
    </source>
</evidence>
<evidence type="ECO:0000256" key="1">
    <source>
        <dbReference type="ARBA" id="ARBA00003237"/>
    </source>
</evidence>
<feature type="binding site" evidence="13">
    <location>
        <begin position="252"/>
        <end position="254"/>
    </location>
    <ligand>
        <name>substrate</name>
    </ligand>
</feature>
<evidence type="ECO:0000256" key="4">
    <source>
        <dbReference type="ARBA" id="ARBA00011218"/>
    </source>
</evidence>
<evidence type="ECO:0000256" key="7">
    <source>
        <dbReference type="ARBA" id="ARBA00022676"/>
    </source>
</evidence>
<dbReference type="EC" id="2.4.2.19" evidence="5"/>
<evidence type="ECO:0000256" key="10">
    <source>
        <dbReference type="ARBA" id="ARBA00047445"/>
    </source>
</evidence>
<evidence type="ECO:0000256" key="2">
    <source>
        <dbReference type="ARBA" id="ARBA00004893"/>
    </source>
</evidence>
<dbReference type="InterPro" id="IPR037128">
    <property type="entry name" value="Quinolinate_PRibosylTase_N_sf"/>
</dbReference>
<evidence type="ECO:0000256" key="11">
    <source>
        <dbReference type="ARBA" id="ARBA00069173"/>
    </source>
</evidence>
<dbReference type="InterPro" id="IPR022412">
    <property type="entry name" value="Quinolinate_PRibosylTrfase_N"/>
</dbReference>
<dbReference type="Pfam" id="PF01729">
    <property type="entry name" value="QRPTase_C"/>
    <property type="match status" value="1"/>
</dbReference>
<dbReference type="NCBIfam" id="TIGR00078">
    <property type="entry name" value="nadC"/>
    <property type="match status" value="1"/>
</dbReference>
<keyword evidence="17" id="KW-1185">Reference proteome</keyword>
<feature type="domain" description="Quinolinate phosphoribosyl transferase C-terminal" evidence="14">
    <location>
        <begin position="122"/>
        <end position="288"/>
    </location>
</feature>
<evidence type="ECO:0000256" key="3">
    <source>
        <dbReference type="ARBA" id="ARBA00009400"/>
    </source>
</evidence>
<feature type="binding site" evidence="13">
    <location>
        <position position="226"/>
    </location>
    <ligand>
        <name>substrate</name>
    </ligand>
</feature>
<comment type="function">
    <text evidence="1">Involved in the catabolism of quinolinic acid (QA).</text>
</comment>
<dbReference type="InterPro" id="IPR002638">
    <property type="entry name" value="Quinolinate_PRibosylTrfase_C"/>
</dbReference>
<dbReference type="InParanoid" id="C7R9N1"/>
<feature type="binding site" evidence="13">
    <location>
        <begin position="142"/>
        <end position="144"/>
    </location>
    <ligand>
        <name>substrate</name>
    </ligand>
</feature>